<dbReference type="Proteomes" id="UP000308707">
    <property type="component" value="Unassembled WGS sequence"/>
</dbReference>
<dbReference type="OrthoDB" id="4045760at2"/>
<keyword evidence="3" id="KW-1185">Reference proteome</keyword>
<accession>A0A4U5JLS8</accession>
<name>A0A4U5JLS8_9GAMM</name>
<dbReference type="SUPFAM" id="SSF48452">
    <property type="entry name" value="TPR-like"/>
    <property type="match status" value="1"/>
</dbReference>
<sequence>MIRALALAAGCVVAIACARGAVAAEDGVSTTSGAIAIANLDHQIAQANDDGSRIELLLARARYLGDYAALDRAVAVAETADATGEGLLRRAEARAAIHRFADALADLDAAQRAGVPASRIEPQKTPILIATARAAEAAPALEIAAESAPGYATHGALATAYAELGRYELADREYAGALAGLRTTSPFPYAWLYFARGTMWSEQAGDPARGEAFYRKALAHLPQFAAANVHLAELETARGEYAAAAERLERVLATSEEPEARALLGEIRLRGGDPAGARDIDRARRRYEALLARHPLAFADHAAEFYLGPGGDAERAWVLAELNLANRPTGRAFALANRAAAASGRDACAPALRHEFGPWPLQPCRQGPVR</sequence>
<dbReference type="RefSeq" id="WP_137266554.1">
    <property type="nucleotide sequence ID" value="NZ_SZUA01000002.1"/>
</dbReference>
<feature type="signal peptide" evidence="1">
    <location>
        <begin position="1"/>
        <end position="23"/>
    </location>
</feature>
<dbReference type="Gene3D" id="1.25.40.10">
    <property type="entry name" value="Tetratricopeptide repeat domain"/>
    <property type="match status" value="1"/>
</dbReference>
<feature type="chain" id="PRO_5020540847" evidence="1">
    <location>
        <begin position="24"/>
        <end position="370"/>
    </location>
</feature>
<comment type="caution">
    <text evidence="2">The sequence shown here is derived from an EMBL/GenBank/DDBJ whole genome shotgun (WGS) entry which is preliminary data.</text>
</comment>
<gene>
    <name evidence="2" type="ORF">FCE95_08240</name>
</gene>
<organism evidence="2 3">
    <name type="scientific">Luteimonas gilva</name>
    <dbReference type="NCBI Taxonomy" id="2572684"/>
    <lineage>
        <taxon>Bacteria</taxon>
        <taxon>Pseudomonadati</taxon>
        <taxon>Pseudomonadota</taxon>
        <taxon>Gammaproteobacteria</taxon>
        <taxon>Lysobacterales</taxon>
        <taxon>Lysobacteraceae</taxon>
        <taxon>Luteimonas</taxon>
    </lineage>
</organism>
<evidence type="ECO:0000313" key="3">
    <source>
        <dbReference type="Proteomes" id="UP000308707"/>
    </source>
</evidence>
<keyword evidence="1" id="KW-0732">Signal</keyword>
<dbReference type="InterPro" id="IPR011990">
    <property type="entry name" value="TPR-like_helical_dom_sf"/>
</dbReference>
<evidence type="ECO:0000256" key="1">
    <source>
        <dbReference type="SAM" id="SignalP"/>
    </source>
</evidence>
<dbReference type="EMBL" id="SZUA01000002">
    <property type="protein sequence ID" value="TKR30125.1"/>
    <property type="molecule type" value="Genomic_DNA"/>
</dbReference>
<protein>
    <submittedName>
        <fullName evidence="2">Tetratricopeptide repeat protein</fullName>
    </submittedName>
</protein>
<reference evidence="2 3" key="1">
    <citation type="submission" date="2019-04" db="EMBL/GenBank/DDBJ databases">
        <title>Reference strain of H23.</title>
        <authorList>
            <person name="Luo X."/>
        </authorList>
    </citation>
    <scope>NUCLEOTIDE SEQUENCE [LARGE SCALE GENOMIC DNA]</scope>
    <source>
        <strain evidence="2 3">H23</strain>
    </source>
</reference>
<evidence type="ECO:0000313" key="2">
    <source>
        <dbReference type="EMBL" id="TKR30125.1"/>
    </source>
</evidence>
<dbReference type="Pfam" id="PF14559">
    <property type="entry name" value="TPR_19"/>
    <property type="match status" value="1"/>
</dbReference>
<proteinExistence type="predicted"/>
<dbReference type="AlphaFoldDB" id="A0A4U5JLS8"/>
<dbReference type="PROSITE" id="PS51257">
    <property type="entry name" value="PROKAR_LIPOPROTEIN"/>
    <property type="match status" value="1"/>
</dbReference>